<evidence type="ECO:0000259" key="6">
    <source>
        <dbReference type="Pfam" id="PF07291"/>
    </source>
</evidence>
<dbReference type="SUPFAM" id="SSF52833">
    <property type="entry name" value="Thioredoxin-like"/>
    <property type="match status" value="1"/>
</dbReference>
<feature type="transmembrane region" description="Helical" evidence="5">
    <location>
        <begin position="71"/>
        <end position="89"/>
    </location>
</feature>
<proteinExistence type="predicted"/>
<keyword evidence="3 5" id="KW-1133">Transmembrane helix</keyword>
<sequence>MSILVAAPILLSIILLVSGIAKLGERRGTQDAMTSLRLPARRAHHLVAAVLPGAEIVLALLLWVPLVPLQVVLAVLATLLMAAYLVIIARALTFEEKVECSCFGSLASPTVSKATLARNMLLTFLALVTISAAARGQIADALVRAPLSLLTLVVVLVVAMALVVLVLGGVERAAEPGSEAEPTAADAELDGEDDLLDYERVAIPAAVLQRPDGDLVTLRQLTSQRAALLVFATEGCGPCERVLDRMPTWIEKLDPFMQVLAVFRTPQDRLTPRTQARVAEHALYDPQFTAREQLGSRGAPAAVLLGADGQLAGGPVTGGEQVIELVEEILDQVTAAQEAGELQSTTPA</sequence>
<evidence type="ECO:0000256" key="1">
    <source>
        <dbReference type="ARBA" id="ARBA00004141"/>
    </source>
</evidence>
<dbReference type="InterPro" id="IPR036249">
    <property type="entry name" value="Thioredoxin-like_sf"/>
</dbReference>
<keyword evidence="8" id="KW-1185">Reference proteome</keyword>
<feature type="transmembrane region" description="Helical" evidence="5">
    <location>
        <begin position="147"/>
        <end position="170"/>
    </location>
</feature>
<comment type="caution">
    <text evidence="7">The sequence shown here is derived from an EMBL/GenBank/DDBJ whole genome shotgun (WGS) entry which is preliminary data.</text>
</comment>
<dbReference type="Proteomes" id="UP001597280">
    <property type="component" value="Unassembled WGS sequence"/>
</dbReference>
<accession>A0ABW4PX41</accession>
<protein>
    <submittedName>
        <fullName evidence="7">TlpA family protein disulfide reductase</fullName>
    </submittedName>
</protein>
<gene>
    <name evidence="7" type="ORF">ACFSDA_06675</name>
</gene>
<dbReference type="Pfam" id="PF07291">
    <property type="entry name" value="MauE"/>
    <property type="match status" value="1"/>
</dbReference>
<name>A0ABW4PX41_9MICO</name>
<feature type="transmembrane region" description="Helical" evidence="5">
    <location>
        <begin position="43"/>
        <end position="64"/>
    </location>
</feature>
<dbReference type="InterPro" id="IPR009908">
    <property type="entry name" value="Methylamine_util_MauE"/>
</dbReference>
<dbReference type="RefSeq" id="WP_137769577.1">
    <property type="nucleotide sequence ID" value="NZ_BAAAIS010000002.1"/>
</dbReference>
<keyword evidence="4 5" id="KW-0472">Membrane</keyword>
<feature type="domain" description="Methylamine utilisation protein MauE" evidence="6">
    <location>
        <begin position="3"/>
        <end position="130"/>
    </location>
</feature>
<keyword evidence="2 5" id="KW-0812">Transmembrane</keyword>
<dbReference type="EMBL" id="JBHUFL010000002">
    <property type="protein sequence ID" value="MFD1834759.1"/>
    <property type="molecule type" value="Genomic_DNA"/>
</dbReference>
<evidence type="ECO:0000256" key="5">
    <source>
        <dbReference type="SAM" id="Phobius"/>
    </source>
</evidence>
<feature type="transmembrane region" description="Helical" evidence="5">
    <location>
        <begin position="116"/>
        <end position="135"/>
    </location>
</feature>
<evidence type="ECO:0000256" key="2">
    <source>
        <dbReference type="ARBA" id="ARBA00022692"/>
    </source>
</evidence>
<comment type="subcellular location">
    <subcellularLocation>
        <location evidence="1">Membrane</location>
        <topology evidence="1">Multi-pass membrane protein</topology>
    </subcellularLocation>
</comment>
<organism evidence="7 8">
    <name type="scientific">Brachybacterium rhamnosum</name>
    <dbReference type="NCBI Taxonomy" id="173361"/>
    <lineage>
        <taxon>Bacteria</taxon>
        <taxon>Bacillati</taxon>
        <taxon>Actinomycetota</taxon>
        <taxon>Actinomycetes</taxon>
        <taxon>Micrococcales</taxon>
        <taxon>Dermabacteraceae</taxon>
        <taxon>Brachybacterium</taxon>
    </lineage>
</organism>
<reference evidence="8" key="1">
    <citation type="journal article" date="2019" name="Int. J. Syst. Evol. Microbiol.">
        <title>The Global Catalogue of Microorganisms (GCM) 10K type strain sequencing project: providing services to taxonomists for standard genome sequencing and annotation.</title>
        <authorList>
            <consortium name="The Broad Institute Genomics Platform"/>
            <consortium name="The Broad Institute Genome Sequencing Center for Infectious Disease"/>
            <person name="Wu L."/>
            <person name="Ma J."/>
        </authorList>
    </citation>
    <scope>NUCLEOTIDE SEQUENCE [LARGE SCALE GENOMIC DNA]</scope>
    <source>
        <strain evidence="8">JCM 11650</strain>
    </source>
</reference>
<evidence type="ECO:0000256" key="3">
    <source>
        <dbReference type="ARBA" id="ARBA00022989"/>
    </source>
</evidence>
<dbReference type="Gene3D" id="3.40.30.10">
    <property type="entry name" value="Glutaredoxin"/>
    <property type="match status" value="1"/>
</dbReference>
<evidence type="ECO:0000313" key="8">
    <source>
        <dbReference type="Proteomes" id="UP001597280"/>
    </source>
</evidence>
<evidence type="ECO:0000313" key="7">
    <source>
        <dbReference type="EMBL" id="MFD1834759.1"/>
    </source>
</evidence>
<evidence type="ECO:0000256" key="4">
    <source>
        <dbReference type="ARBA" id="ARBA00023136"/>
    </source>
</evidence>